<dbReference type="InterPro" id="IPR015424">
    <property type="entry name" value="PyrdxlP-dep_Trfase"/>
</dbReference>
<evidence type="ECO:0000256" key="1">
    <source>
        <dbReference type="ARBA" id="ARBA00001933"/>
    </source>
</evidence>
<proteinExistence type="predicted"/>
<dbReference type="InterPro" id="IPR004839">
    <property type="entry name" value="Aminotransferase_I/II_large"/>
</dbReference>
<dbReference type="OrthoDB" id="9813612at2"/>
<dbReference type="Gene3D" id="3.90.1150.10">
    <property type="entry name" value="Aspartate Aminotransferase, domain 1"/>
    <property type="match status" value="1"/>
</dbReference>
<feature type="domain" description="Aminotransferase class I/classII large" evidence="4">
    <location>
        <begin position="14"/>
        <end position="342"/>
    </location>
</feature>
<comment type="cofactor">
    <cofactor evidence="1">
        <name>pyridoxal 5'-phosphate</name>
        <dbReference type="ChEBI" id="CHEBI:597326"/>
    </cofactor>
</comment>
<dbReference type="Pfam" id="PF00155">
    <property type="entry name" value="Aminotran_1_2"/>
    <property type="match status" value="1"/>
</dbReference>
<dbReference type="EC" id="4.1.1.81" evidence="5"/>
<evidence type="ECO:0000259" key="4">
    <source>
        <dbReference type="Pfam" id="PF00155"/>
    </source>
</evidence>
<dbReference type="RefSeq" id="WP_055170843.1">
    <property type="nucleotide sequence ID" value="NZ_CZBX01000002.1"/>
</dbReference>
<dbReference type="PANTHER" id="PTHR42885">
    <property type="entry name" value="HISTIDINOL-PHOSPHATE AMINOTRANSFERASE-RELATED"/>
    <property type="match status" value="1"/>
</dbReference>
<dbReference type="GO" id="GO:0048472">
    <property type="term" value="F:threonine-phosphate decarboxylase activity"/>
    <property type="evidence" value="ECO:0007669"/>
    <property type="project" value="UniProtKB-EC"/>
</dbReference>
<feature type="coiled-coil region" evidence="3">
    <location>
        <begin position="252"/>
        <end position="279"/>
    </location>
</feature>
<sequence length="349" mass="40601">MEYVHGGDIYTYGDVLDFSVNVNPYGPSEEVLEAAKRSMDEVSLYPDSQCRRLRKRLAEKKSLPEEYFLFGNGAAELFFSVVLAEKPEKALLPIPAFAEYEQALRTVDCEIIYHELKRENNFALTESFLEELTEDIDLVFLCSPSNPSGQVIEPELMEQILTRCEEKKIRLVLDECFIEFLEETQKYTMVKKVTDHPSLFLVQAFTKMYGIPGLRLGYAMTSDARLRESMQQIRQPWSVSVPAQAAGIEALTEREEQRVQKIRNKIAEEKMRMEKKMREFGIRFIPTKANFFLLYSEIPLFERLLEQGILIRNCENYRGLKKGWYRIAVRTKEENDVLLRALETILSKQ</sequence>
<evidence type="ECO:0000256" key="2">
    <source>
        <dbReference type="ARBA" id="ARBA00022898"/>
    </source>
</evidence>
<dbReference type="CDD" id="cd00609">
    <property type="entry name" value="AAT_like"/>
    <property type="match status" value="1"/>
</dbReference>
<reference evidence="5 6" key="1">
    <citation type="submission" date="2015-09" db="EMBL/GenBank/DDBJ databases">
        <authorList>
            <consortium name="Pathogen Informatics"/>
        </authorList>
    </citation>
    <scope>NUCLEOTIDE SEQUENCE [LARGE SCALE GENOMIC DNA]</scope>
    <source>
        <strain evidence="5 6">2789STDY5834889</strain>
    </source>
</reference>
<evidence type="ECO:0000313" key="5">
    <source>
        <dbReference type="EMBL" id="CUQ82221.1"/>
    </source>
</evidence>
<dbReference type="EMBL" id="CZBX01000002">
    <property type="protein sequence ID" value="CUQ82221.1"/>
    <property type="molecule type" value="Genomic_DNA"/>
</dbReference>
<dbReference type="InterPro" id="IPR015421">
    <property type="entry name" value="PyrdxlP-dep_Trfase_major"/>
</dbReference>
<dbReference type="InterPro" id="IPR015422">
    <property type="entry name" value="PyrdxlP-dep_Trfase_small"/>
</dbReference>
<keyword evidence="3" id="KW-0175">Coiled coil</keyword>
<protein>
    <submittedName>
        <fullName evidence="5">Threonine-phosphate decarboxylase</fullName>
        <ecNumber evidence="5">4.1.1.81</ecNumber>
    </submittedName>
</protein>
<dbReference type="Proteomes" id="UP000078383">
    <property type="component" value="Unassembled WGS sequence"/>
</dbReference>
<dbReference type="PANTHER" id="PTHR42885:SF1">
    <property type="entry name" value="THREONINE-PHOSPHATE DECARBOXYLASE"/>
    <property type="match status" value="1"/>
</dbReference>
<gene>
    <name evidence="5" type="primary">cobD_1</name>
    <name evidence="5" type="ORF">ERS852502_00440</name>
</gene>
<accession>A0A174ZDV7</accession>
<dbReference type="GO" id="GO:0030170">
    <property type="term" value="F:pyridoxal phosphate binding"/>
    <property type="evidence" value="ECO:0007669"/>
    <property type="project" value="InterPro"/>
</dbReference>
<keyword evidence="5" id="KW-0456">Lyase</keyword>
<evidence type="ECO:0000313" key="6">
    <source>
        <dbReference type="Proteomes" id="UP000078383"/>
    </source>
</evidence>
<organism evidence="5 6">
    <name type="scientific">[Ruminococcus] torques</name>
    <dbReference type="NCBI Taxonomy" id="33039"/>
    <lineage>
        <taxon>Bacteria</taxon>
        <taxon>Bacillati</taxon>
        <taxon>Bacillota</taxon>
        <taxon>Clostridia</taxon>
        <taxon>Lachnospirales</taxon>
        <taxon>Lachnospiraceae</taxon>
        <taxon>Mediterraneibacter</taxon>
    </lineage>
</organism>
<dbReference type="AlphaFoldDB" id="A0A174ZDV7"/>
<dbReference type="SUPFAM" id="SSF53383">
    <property type="entry name" value="PLP-dependent transferases"/>
    <property type="match status" value="1"/>
</dbReference>
<name>A0A174ZDV7_9FIRM</name>
<dbReference type="Gene3D" id="3.40.640.10">
    <property type="entry name" value="Type I PLP-dependent aspartate aminotransferase-like (Major domain)"/>
    <property type="match status" value="1"/>
</dbReference>
<keyword evidence="2" id="KW-0663">Pyridoxal phosphate</keyword>
<evidence type="ECO:0000256" key="3">
    <source>
        <dbReference type="SAM" id="Coils"/>
    </source>
</evidence>